<reference evidence="1" key="1">
    <citation type="submission" date="2025-08" db="UniProtKB">
        <authorList>
            <consortium name="Ensembl"/>
        </authorList>
    </citation>
    <scope>IDENTIFICATION</scope>
</reference>
<proteinExistence type="predicted"/>
<keyword evidence="2" id="KW-1185">Reference proteome</keyword>
<protein>
    <submittedName>
        <fullName evidence="1">Uncharacterized protein</fullName>
    </submittedName>
</protein>
<name>A0A3Q3GK56_9LABR</name>
<sequence length="106" mass="11920">SLSDGRGVKSEGKIWLFAFPHAALPGNIRSFLGINSSKRLKSHNQNNLYFSTPGVDRKVRSSRKSFAQNHYIWTDFFMVYSQPPAGPRQACLHLISNPQTRCPVSV</sequence>
<dbReference type="InParanoid" id="A0A3Q3GK56"/>
<reference evidence="1" key="2">
    <citation type="submission" date="2025-09" db="UniProtKB">
        <authorList>
            <consortium name="Ensembl"/>
        </authorList>
    </citation>
    <scope>IDENTIFICATION</scope>
</reference>
<dbReference type="AlphaFoldDB" id="A0A3Q3GK56"/>
<dbReference type="Ensembl" id="ENSLBET00000035453.1">
    <property type="protein sequence ID" value="ENSLBEP00000033977.1"/>
    <property type="gene ID" value="ENSLBEG00000025576.1"/>
</dbReference>
<evidence type="ECO:0000313" key="1">
    <source>
        <dbReference type="Ensembl" id="ENSLBEP00000033977.1"/>
    </source>
</evidence>
<accession>A0A3Q3GK56</accession>
<evidence type="ECO:0000313" key="2">
    <source>
        <dbReference type="Proteomes" id="UP000261660"/>
    </source>
</evidence>
<dbReference type="Proteomes" id="UP000261660">
    <property type="component" value="Unplaced"/>
</dbReference>
<organism evidence="1 2">
    <name type="scientific">Labrus bergylta</name>
    <name type="common">ballan wrasse</name>
    <dbReference type="NCBI Taxonomy" id="56723"/>
    <lineage>
        <taxon>Eukaryota</taxon>
        <taxon>Metazoa</taxon>
        <taxon>Chordata</taxon>
        <taxon>Craniata</taxon>
        <taxon>Vertebrata</taxon>
        <taxon>Euteleostomi</taxon>
        <taxon>Actinopterygii</taxon>
        <taxon>Neopterygii</taxon>
        <taxon>Teleostei</taxon>
        <taxon>Neoteleostei</taxon>
        <taxon>Acanthomorphata</taxon>
        <taxon>Eupercaria</taxon>
        <taxon>Labriformes</taxon>
        <taxon>Labridae</taxon>
        <taxon>Labrus</taxon>
    </lineage>
</organism>